<dbReference type="EMBL" id="CAXITT010000143">
    <property type="protein sequence ID" value="CAL1533429.1"/>
    <property type="molecule type" value="Genomic_DNA"/>
</dbReference>
<comment type="caution">
    <text evidence="6">The sequence shown here is derived from an EMBL/GenBank/DDBJ whole genome shotgun (WGS) entry which is preliminary data.</text>
</comment>
<dbReference type="Pfam" id="PF04548">
    <property type="entry name" value="AIG1"/>
    <property type="match status" value="1"/>
</dbReference>
<protein>
    <recommendedName>
        <fullName evidence="5">AIG1-type G domain-containing protein</fullName>
    </recommendedName>
</protein>
<dbReference type="InterPro" id="IPR006703">
    <property type="entry name" value="G_AIG1"/>
</dbReference>
<proteinExistence type="inferred from homology"/>
<keyword evidence="3" id="KW-0342">GTP-binding</keyword>
<dbReference type="PANTHER" id="PTHR10903:SF184">
    <property type="entry name" value="GTP-BINDING PROTEIN A"/>
    <property type="match status" value="1"/>
</dbReference>
<organism evidence="6 7">
    <name type="scientific">Lymnaea stagnalis</name>
    <name type="common">Great pond snail</name>
    <name type="synonym">Helix stagnalis</name>
    <dbReference type="NCBI Taxonomy" id="6523"/>
    <lineage>
        <taxon>Eukaryota</taxon>
        <taxon>Metazoa</taxon>
        <taxon>Spiralia</taxon>
        <taxon>Lophotrochozoa</taxon>
        <taxon>Mollusca</taxon>
        <taxon>Gastropoda</taxon>
        <taxon>Heterobranchia</taxon>
        <taxon>Euthyneura</taxon>
        <taxon>Panpulmonata</taxon>
        <taxon>Hygrophila</taxon>
        <taxon>Lymnaeoidea</taxon>
        <taxon>Lymnaeidae</taxon>
        <taxon>Lymnaea</taxon>
    </lineage>
</organism>
<evidence type="ECO:0000313" key="7">
    <source>
        <dbReference type="Proteomes" id="UP001497497"/>
    </source>
</evidence>
<keyword evidence="7" id="KW-1185">Reference proteome</keyword>
<keyword evidence="2" id="KW-0547">Nucleotide-binding</keyword>
<evidence type="ECO:0000256" key="2">
    <source>
        <dbReference type="ARBA" id="ARBA00022741"/>
    </source>
</evidence>
<dbReference type="PANTHER" id="PTHR10903">
    <property type="entry name" value="GTPASE, IMAP FAMILY MEMBER-RELATED"/>
    <property type="match status" value="1"/>
</dbReference>
<dbReference type="InterPro" id="IPR027417">
    <property type="entry name" value="P-loop_NTPase"/>
</dbReference>
<evidence type="ECO:0000256" key="3">
    <source>
        <dbReference type="ARBA" id="ARBA00023134"/>
    </source>
</evidence>
<dbReference type="SUPFAM" id="SSF52540">
    <property type="entry name" value="P-loop containing nucleoside triphosphate hydrolases"/>
    <property type="match status" value="1"/>
</dbReference>
<evidence type="ECO:0000313" key="6">
    <source>
        <dbReference type="EMBL" id="CAL1533429.1"/>
    </source>
</evidence>
<feature type="domain" description="AIG1-type G" evidence="5">
    <location>
        <begin position="61"/>
        <end position="274"/>
    </location>
</feature>
<feature type="region of interest" description="Disordered" evidence="4">
    <location>
        <begin position="448"/>
        <end position="470"/>
    </location>
</feature>
<dbReference type="GO" id="GO:0005525">
    <property type="term" value="F:GTP binding"/>
    <property type="evidence" value="ECO:0007669"/>
    <property type="project" value="UniProtKB-KW"/>
</dbReference>
<sequence>MACKIFVNKIGQPGNESETVSVEQRRITELKPMTNTSMNSEAEVETVSTSTDCSVRYSKQLRDLDILLIGKTGNGKSATGNMILGRNVFKSSPSLKSVTKEVDYEWARFEDCCLKIVDGPGVADTDNIKDFDKATQFIVEKMKHAVTFSPAGYHAFLLVVKYGNRFTAEDHFCIKMLKSIFGRDFVQNFCILLVTSGDRYIEDNEDKEFSTWCDEQDGIFRELLQECNNRVLLFDNKTKDLNVRYNQVKKLIETVDNLQSGGRRYTDKYFEEMAAEREKCFLECKEPMIMEDTVIQANFIMQDLEEICSLEVEDQRVKLIELNKSTNALQIYIVDNDRGTGILKEAIDTVDGLLALIADKIELLEEFDNQKQDQSQKHHDIENETKVFPEGYSKKRDQGLEYREIEQRNPTEEEEYDPIYSDFNQLQVPCSKTETAKRISQKFDQVACSKPPALEPRHHDKSQSRDDDKDRALFEKEERIKTLNGKLLETQNVALKFMFERNEREDRLRKEAQLKRDQMALYLECKRLLDETLKKVSNKKKSRCRLS</sequence>
<accession>A0AAV2HHL6</accession>
<dbReference type="Gene3D" id="3.40.50.300">
    <property type="entry name" value="P-loop containing nucleotide triphosphate hydrolases"/>
    <property type="match status" value="1"/>
</dbReference>
<dbReference type="InterPro" id="IPR045058">
    <property type="entry name" value="GIMA/IAN/Toc"/>
</dbReference>
<name>A0AAV2HHL6_LYMST</name>
<evidence type="ECO:0000259" key="5">
    <source>
        <dbReference type="PROSITE" id="PS51720"/>
    </source>
</evidence>
<dbReference type="FunFam" id="3.40.50.300:FF:000840">
    <property type="entry name" value="Immune-associated nucleotide-binding protein 9"/>
    <property type="match status" value="1"/>
</dbReference>
<evidence type="ECO:0000256" key="4">
    <source>
        <dbReference type="SAM" id="MobiDB-lite"/>
    </source>
</evidence>
<dbReference type="PROSITE" id="PS51720">
    <property type="entry name" value="G_AIG1"/>
    <property type="match status" value="1"/>
</dbReference>
<feature type="compositionally biased region" description="Basic and acidic residues" evidence="4">
    <location>
        <begin position="455"/>
        <end position="470"/>
    </location>
</feature>
<dbReference type="AlphaFoldDB" id="A0AAV2HHL6"/>
<evidence type="ECO:0000256" key="1">
    <source>
        <dbReference type="ARBA" id="ARBA00008535"/>
    </source>
</evidence>
<gene>
    <name evidence="6" type="ORF">GSLYS_00007408001</name>
</gene>
<reference evidence="6 7" key="1">
    <citation type="submission" date="2024-04" db="EMBL/GenBank/DDBJ databases">
        <authorList>
            <consortium name="Genoscope - CEA"/>
            <person name="William W."/>
        </authorList>
    </citation>
    <scope>NUCLEOTIDE SEQUENCE [LARGE SCALE GENOMIC DNA]</scope>
</reference>
<comment type="similarity">
    <text evidence="1">Belongs to the TRAFAC class TrmE-Era-EngA-EngB-Septin-like GTPase superfamily. AIG1/Toc34/Toc159-like paraseptin GTPase family. IAN subfamily.</text>
</comment>
<dbReference type="Proteomes" id="UP001497497">
    <property type="component" value="Unassembled WGS sequence"/>
</dbReference>